<feature type="transmembrane region" description="Helical" evidence="1">
    <location>
        <begin position="214"/>
        <end position="234"/>
    </location>
</feature>
<feature type="transmembrane region" description="Helical" evidence="1">
    <location>
        <begin position="246"/>
        <end position="270"/>
    </location>
</feature>
<feature type="transmembrane region" description="Helical" evidence="1">
    <location>
        <begin position="80"/>
        <end position="98"/>
    </location>
</feature>
<keyword evidence="1" id="KW-1133">Transmembrane helix</keyword>
<feature type="transmembrane region" description="Helical" evidence="1">
    <location>
        <begin position="49"/>
        <end position="68"/>
    </location>
</feature>
<proteinExistence type="predicted"/>
<feature type="transmembrane region" description="Helical" evidence="1">
    <location>
        <begin position="110"/>
        <end position="132"/>
    </location>
</feature>
<organism evidence="3 4">
    <name type="scientific">Actinomadura madurae</name>
    <dbReference type="NCBI Taxonomy" id="1993"/>
    <lineage>
        <taxon>Bacteria</taxon>
        <taxon>Bacillati</taxon>
        <taxon>Actinomycetota</taxon>
        <taxon>Actinomycetes</taxon>
        <taxon>Streptosporangiales</taxon>
        <taxon>Thermomonosporaceae</taxon>
        <taxon>Actinomadura</taxon>
    </lineage>
</organism>
<evidence type="ECO:0000313" key="4">
    <source>
        <dbReference type="Proteomes" id="UP000183413"/>
    </source>
</evidence>
<dbReference type="AlphaFoldDB" id="A0A1I5AHQ2"/>
<accession>A0A1I5AHQ2</accession>
<keyword evidence="1" id="KW-0472">Membrane</keyword>
<dbReference type="Proteomes" id="UP000183413">
    <property type="component" value="Unassembled WGS sequence"/>
</dbReference>
<sequence length="277" mass="28051">MIEVRTAAVAAGAAAALGLAQVAVAELTGITTLGGDFTAGADRVQGVQVTLIAWYCAVAVPLAVAVAVARPGVDARMRKVSVLPASAGTLAVWPLLAASSGEGLRDDVTAAMLTGVLLGAAGALAVAVVPVIGTGLAAYAALQWVAALACTALVPRTVVYAGMVQPLGLEFLVALRTEPYNMGYHLPTMLPVAAAVLVLAGAVAGVTARRTREWWTSVAAGAAGPVLAALLYRLTPDQAYLWNETAGSTVIVLAFLSLPVSAVTAAAFTLRRTRPQE</sequence>
<feature type="chain" id="PRO_5038968594" evidence="2">
    <location>
        <begin position="26"/>
        <end position="277"/>
    </location>
</feature>
<feature type="transmembrane region" description="Helical" evidence="1">
    <location>
        <begin position="184"/>
        <end position="207"/>
    </location>
</feature>
<evidence type="ECO:0000256" key="2">
    <source>
        <dbReference type="SAM" id="SignalP"/>
    </source>
</evidence>
<keyword evidence="2" id="KW-0732">Signal</keyword>
<protein>
    <submittedName>
        <fullName evidence="3">Uncharacterized protein</fullName>
    </submittedName>
</protein>
<feature type="transmembrane region" description="Helical" evidence="1">
    <location>
        <begin position="144"/>
        <end position="164"/>
    </location>
</feature>
<evidence type="ECO:0000256" key="1">
    <source>
        <dbReference type="SAM" id="Phobius"/>
    </source>
</evidence>
<name>A0A1I5AHQ2_9ACTN</name>
<keyword evidence="4" id="KW-1185">Reference proteome</keyword>
<keyword evidence="1" id="KW-0812">Transmembrane</keyword>
<dbReference type="InParanoid" id="A0A1I5AHQ2"/>
<dbReference type="STRING" id="1993.SAMN04489713_102598"/>
<gene>
    <name evidence="3" type="ORF">SAMN04489713_102598</name>
</gene>
<dbReference type="EMBL" id="FOVH01000002">
    <property type="protein sequence ID" value="SFN61749.1"/>
    <property type="molecule type" value="Genomic_DNA"/>
</dbReference>
<dbReference type="RefSeq" id="WP_075020457.1">
    <property type="nucleotide sequence ID" value="NZ_FOVH01000002.1"/>
</dbReference>
<feature type="signal peptide" evidence="2">
    <location>
        <begin position="1"/>
        <end position="25"/>
    </location>
</feature>
<reference evidence="3 4" key="1">
    <citation type="submission" date="2016-10" db="EMBL/GenBank/DDBJ databases">
        <authorList>
            <person name="de Groot N.N."/>
        </authorList>
    </citation>
    <scope>NUCLEOTIDE SEQUENCE [LARGE SCALE GENOMIC DNA]</scope>
    <source>
        <strain evidence="3 4">DSM 43067</strain>
    </source>
</reference>
<evidence type="ECO:0000313" key="3">
    <source>
        <dbReference type="EMBL" id="SFN61749.1"/>
    </source>
</evidence>